<protein>
    <submittedName>
        <fullName evidence="1">Uncharacterized protein</fullName>
    </submittedName>
</protein>
<reference evidence="1" key="1">
    <citation type="journal article" date="2015" name="Nature">
        <title>Complex archaea that bridge the gap between prokaryotes and eukaryotes.</title>
        <authorList>
            <person name="Spang A."/>
            <person name="Saw J.H."/>
            <person name="Jorgensen S.L."/>
            <person name="Zaremba-Niedzwiedzka K."/>
            <person name="Martijn J."/>
            <person name="Lind A.E."/>
            <person name="van Eijk R."/>
            <person name="Schleper C."/>
            <person name="Guy L."/>
            <person name="Ettema T.J."/>
        </authorList>
    </citation>
    <scope>NUCLEOTIDE SEQUENCE</scope>
</reference>
<name>A0A0F9RC35_9ZZZZ</name>
<dbReference type="EMBL" id="LAZR01001299">
    <property type="protein sequence ID" value="KKN47007.1"/>
    <property type="molecule type" value="Genomic_DNA"/>
</dbReference>
<comment type="caution">
    <text evidence="1">The sequence shown here is derived from an EMBL/GenBank/DDBJ whole genome shotgun (WGS) entry which is preliminary data.</text>
</comment>
<accession>A0A0F9RC35</accession>
<gene>
    <name evidence="1" type="ORF">LCGC14_0666990</name>
</gene>
<dbReference type="AlphaFoldDB" id="A0A0F9RC35"/>
<sequence>MSNKSGRATKREEAEARQVEYNTLTPKEKLSKLDKKLGKDIGAKKERARLHKLINKST</sequence>
<proteinExistence type="predicted"/>
<organism evidence="1">
    <name type="scientific">marine sediment metagenome</name>
    <dbReference type="NCBI Taxonomy" id="412755"/>
    <lineage>
        <taxon>unclassified sequences</taxon>
        <taxon>metagenomes</taxon>
        <taxon>ecological metagenomes</taxon>
    </lineage>
</organism>
<evidence type="ECO:0000313" key="1">
    <source>
        <dbReference type="EMBL" id="KKN47007.1"/>
    </source>
</evidence>